<evidence type="ECO:0000256" key="1">
    <source>
        <dbReference type="SAM" id="MobiDB-lite"/>
    </source>
</evidence>
<dbReference type="Pfam" id="PF04294">
    <property type="entry name" value="VanW"/>
    <property type="match status" value="1"/>
</dbReference>
<dbReference type="PANTHER" id="PTHR35788">
    <property type="entry name" value="EXPORTED PROTEIN-RELATED"/>
    <property type="match status" value="1"/>
</dbReference>
<proteinExistence type="predicted"/>
<dbReference type="SMART" id="SM00728">
    <property type="entry name" value="ChW"/>
    <property type="match status" value="12"/>
</dbReference>
<feature type="compositionally biased region" description="Polar residues" evidence="1">
    <location>
        <begin position="52"/>
        <end position="67"/>
    </location>
</feature>
<keyword evidence="4" id="KW-1185">Reference proteome</keyword>
<protein>
    <submittedName>
        <fullName evidence="3">VanW family protein</fullName>
    </submittedName>
</protein>
<dbReference type="RefSeq" id="WP_186865464.1">
    <property type="nucleotide sequence ID" value="NZ_JACOPE010000001.1"/>
</dbReference>
<dbReference type="Proteomes" id="UP000631576">
    <property type="component" value="Unassembled WGS sequence"/>
</dbReference>
<sequence length="924" mass="100895">MREKKFMKLLGVIVLCLAMITTTPISVFAEDIVQTDDVQQVQETTQEDINQDESNNNQGESGTAQNEGEQDVMQRSEAETTESDLNSSIENETENTDESVMLTEEAADVLNIKYSAYLQGTNWQEEKSNGETAGTVGQDHAMKALKVQLENNTGIAGTVQYCAHVSNIGWQNYVEENELAGTTKTGLQIEAIRMKLTGELAEQYDIYYRVHATNVGWLSWVKNDEKAGTVGYAYSVQAVEIKVCKKNSTDAPITEGKGFVSEETLGKIMYQTHVQNIGWQNKVYDGTTAGTVGRNLNLEALKLKVTEAGRAGLTGSITCEAHVQDIGWQSPVADWNTAGTTGKNKKIEAVKINLTEQLAATYDVYYRVHSANYGWLGWAKNGEEAGTKGLNLGAQAIEVKLYEKGSTEAPAQTEKSCVSTENLGSVLYKTHVQNIGWQSNNFYDGQTAGTTGKNYSIEAIQIKVTELGKQSNLTGSILYEAHVQDIGWQGEVADGQTAGTTGKNKKIEAIKIRLSEQLEAQYDIYYRVHSARFGWLDWTKNGEVAGTVGYNAGVEAIEIKLYGKGDVSAPACSGRSYLSADQIGKLTFQTKVEGLDWQDAKGNGEITGTTGVNKAIRQLSMNIAPSMAGGYTGNVEYRLHLSNVGWQGWKTNGEVSGDGINQAEAVQIRLTGELEKYADIYYRTHVSNYGWLGWAKNGQAAGTTKCSYKLQAIQIKIVPKGTAAPGSNSNYYKDTKYIRMLARFSTVSTNDANGFYNMSRALSSFNGVVVNPGQTLSFFGVAGPCGQAQGYRPGGVVGGIGYGGGICQASTTLYGGAIRAGMTIIERNNHTIASTYVQRGLDAMVSYGDSDLKFRNDLGFPVTIKTYTVGNTLYVEFYGQDPGWFDFIEPVSWSSGHSAWAQRKYYKNGSVIRTENLPSSYYYN</sequence>
<feature type="region of interest" description="Disordered" evidence="1">
    <location>
        <begin position="39"/>
        <end position="100"/>
    </location>
</feature>
<evidence type="ECO:0000313" key="4">
    <source>
        <dbReference type="Proteomes" id="UP000631576"/>
    </source>
</evidence>
<dbReference type="InterPro" id="IPR007391">
    <property type="entry name" value="Vancomycin_resist_VanW"/>
</dbReference>
<keyword evidence="2" id="KW-0732">Signal</keyword>
<feature type="chain" id="PRO_5046148206" evidence="2">
    <location>
        <begin position="30"/>
        <end position="924"/>
    </location>
</feature>
<feature type="signal peptide" evidence="2">
    <location>
        <begin position="1"/>
        <end position="29"/>
    </location>
</feature>
<accession>A0ABR7GB61</accession>
<evidence type="ECO:0000256" key="2">
    <source>
        <dbReference type="SAM" id="SignalP"/>
    </source>
</evidence>
<organism evidence="3 4">
    <name type="scientific">Ruminococcus hominis</name>
    <dbReference type="NCBI Taxonomy" id="2763065"/>
    <lineage>
        <taxon>Bacteria</taxon>
        <taxon>Bacillati</taxon>
        <taxon>Bacillota</taxon>
        <taxon>Clostridia</taxon>
        <taxon>Eubacteriales</taxon>
        <taxon>Oscillospiraceae</taxon>
        <taxon>Ruminococcus</taxon>
    </lineage>
</organism>
<gene>
    <name evidence="3" type="ORF">H8S40_14225</name>
</gene>
<dbReference type="InterPro" id="IPR006637">
    <property type="entry name" value="ChW"/>
</dbReference>
<dbReference type="Pfam" id="PF07538">
    <property type="entry name" value="ChW"/>
    <property type="match status" value="10"/>
</dbReference>
<dbReference type="EMBL" id="JACOPE010000001">
    <property type="protein sequence ID" value="MBC5684673.1"/>
    <property type="molecule type" value="Genomic_DNA"/>
</dbReference>
<evidence type="ECO:0000313" key="3">
    <source>
        <dbReference type="EMBL" id="MBC5684673.1"/>
    </source>
</evidence>
<dbReference type="InterPro" id="IPR052913">
    <property type="entry name" value="Glycopeptide_resist_protein"/>
</dbReference>
<comment type="caution">
    <text evidence="3">The sequence shown here is derived from an EMBL/GenBank/DDBJ whole genome shotgun (WGS) entry which is preliminary data.</text>
</comment>
<name>A0ABR7GB61_9FIRM</name>
<reference evidence="3 4" key="1">
    <citation type="submission" date="2020-08" db="EMBL/GenBank/DDBJ databases">
        <title>Genome public.</title>
        <authorList>
            <person name="Liu C."/>
            <person name="Sun Q."/>
        </authorList>
    </citation>
    <scope>NUCLEOTIDE SEQUENCE [LARGE SCALE GENOMIC DNA]</scope>
    <source>
        <strain evidence="3 4">NSJ-13</strain>
    </source>
</reference>
<dbReference type="PANTHER" id="PTHR35788:SF1">
    <property type="entry name" value="EXPORTED PROTEIN"/>
    <property type="match status" value="1"/>
</dbReference>